<sequence length="61" mass="7246">MELAIKKEEHYLSFDIYKYKMKEMEAGSPNHSNKKLPKKQILCLQKLQNILLMSGQKKKSY</sequence>
<keyword evidence="2" id="KW-1185">Reference proteome</keyword>
<name>A0A1R3IJQ6_COCAP</name>
<evidence type="ECO:0000313" key="2">
    <source>
        <dbReference type="Proteomes" id="UP000188268"/>
    </source>
</evidence>
<dbReference type="AlphaFoldDB" id="A0A1R3IJQ6"/>
<dbReference type="Gramene" id="OMO82814">
    <property type="protein sequence ID" value="OMO82814"/>
    <property type="gene ID" value="CCACVL1_11737"/>
</dbReference>
<dbReference type="EMBL" id="AWWV01009947">
    <property type="protein sequence ID" value="OMO82814.1"/>
    <property type="molecule type" value="Genomic_DNA"/>
</dbReference>
<proteinExistence type="predicted"/>
<protein>
    <submittedName>
        <fullName evidence="1">Uncharacterized protein</fullName>
    </submittedName>
</protein>
<gene>
    <name evidence="1" type="ORF">CCACVL1_11737</name>
</gene>
<organism evidence="1 2">
    <name type="scientific">Corchorus capsularis</name>
    <name type="common">Jute</name>
    <dbReference type="NCBI Taxonomy" id="210143"/>
    <lineage>
        <taxon>Eukaryota</taxon>
        <taxon>Viridiplantae</taxon>
        <taxon>Streptophyta</taxon>
        <taxon>Embryophyta</taxon>
        <taxon>Tracheophyta</taxon>
        <taxon>Spermatophyta</taxon>
        <taxon>Magnoliopsida</taxon>
        <taxon>eudicotyledons</taxon>
        <taxon>Gunneridae</taxon>
        <taxon>Pentapetalae</taxon>
        <taxon>rosids</taxon>
        <taxon>malvids</taxon>
        <taxon>Malvales</taxon>
        <taxon>Malvaceae</taxon>
        <taxon>Grewioideae</taxon>
        <taxon>Apeibeae</taxon>
        <taxon>Corchorus</taxon>
    </lineage>
</organism>
<dbReference type="Proteomes" id="UP000188268">
    <property type="component" value="Unassembled WGS sequence"/>
</dbReference>
<accession>A0A1R3IJQ6</accession>
<evidence type="ECO:0000313" key="1">
    <source>
        <dbReference type="EMBL" id="OMO82814.1"/>
    </source>
</evidence>
<reference evidence="1 2" key="1">
    <citation type="submission" date="2013-09" db="EMBL/GenBank/DDBJ databases">
        <title>Corchorus capsularis genome sequencing.</title>
        <authorList>
            <person name="Alam M."/>
            <person name="Haque M.S."/>
            <person name="Islam M.S."/>
            <person name="Emdad E.M."/>
            <person name="Islam M.M."/>
            <person name="Ahmed B."/>
            <person name="Halim A."/>
            <person name="Hossen Q.M.M."/>
            <person name="Hossain M.Z."/>
            <person name="Ahmed R."/>
            <person name="Khan M.M."/>
            <person name="Islam R."/>
            <person name="Rashid M.M."/>
            <person name="Khan S.A."/>
            <person name="Rahman M.S."/>
            <person name="Alam M."/>
        </authorList>
    </citation>
    <scope>NUCLEOTIDE SEQUENCE [LARGE SCALE GENOMIC DNA]</scope>
    <source>
        <strain evidence="2">cv. CVL-1</strain>
        <tissue evidence="1">Whole seedling</tissue>
    </source>
</reference>
<comment type="caution">
    <text evidence="1">The sequence shown here is derived from an EMBL/GenBank/DDBJ whole genome shotgun (WGS) entry which is preliminary data.</text>
</comment>